<dbReference type="Gene3D" id="3.20.20.100">
    <property type="entry name" value="NADP-dependent oxidoreductase domain"/>
    <property type="match status" value="1"/>
</dbReference>
<evidence type="ECO:0000256" key="2">
    <source>
        <dbReference type="ARBA" id="ARBA00022857"/>
    </source>
</evidence>
<dbReference type="PANTHER" id="PTHR11732">
    <property type="entry name" value="ALDO/KETO REDUCTASE"/>
    <property type="match status" value="1"/>
</dbReference>
<dbReference type="InterPro" id="IPR023210">
    <property type="entry name" value="NADP_OxRdtase_dom"/>
</dbReference>
<feature type="binding site" evidence="4">
    <location>
        <position position="122"/>
    </location>
    <ligand>
        <name>substrate</name>
    </ligand>
</feature>
<evidence type="ECO:0000256" key="4">
    <source>
        <dbReference type="PIRSR" id="PIRSR000097-2"/>
    </source>
</evidence>
<dbReference type="GO" id="GO:0009821">
    <property type="term" value="P:alkaloid biosynthetic process"/>
    <property type="evidence" value="ECO:0007669"/>
    <property type="project" value="UniProtKB-ARBA"/>
</dbReference>
<dbReference type="Proteomes" id="UP000583929">
    <property type="component" value="Unassembled WGS sequence"/>
</dbReference>
<dbReference type="GO" id="GO:0016616">
    <property type="term" value="F:oxidoreductase activity, acting on the CH-OH group of donors, NAD or NADP as acceptor"/>
    <property type="evidence" value="ECO:0007669"/>
    <property type="project" value="InterPro"/>
</dbReference>
<protein>
    <recommendedName>
        <fullName evidence="6">NADP-dependent oxidoreductase domain-containing protein</fullName>
    </recommendedName>
</protein>
<dbReference type="AlphaFoldDB" id="A0A7J6FI93"/>
<dbReference type="Pfam" id="PF00248">
    <property type="entry name" value="Aldo_ket_red"/>
    <property type="match status" value="1"/>
</dbReference>
<dbReference type="PIRSF" id="PIRSF000097">
    <property type="entry name" value="AKR"/>
    <property type="match status" value="1"/>
</dbReference>
<comment type="similarity">
    <text evidence="1">Belongs to the aldo/keto reductase family.</text>
</comment>
<feature type="domain" description="NADP-dependent oxidoreductase" evidence="6">
    <location>
        <begin position="24"/>
        <end position="287"/>
    </location>
</feature>
<comment type="caution">
    <text evidence="8">The sequence shown here is derived from an EMBL/GenBank/DDBJ whole genome shotgun (WGS) entry which is preliminary data.</text>
</comment>
<evidence type="ECO:0000256" key="1">
    <source>
        <dbReference type="ARBA" id="ARBA00007905"/>
    </source>
</evidence>
<dbReference type="PRINTS" id="PR00069">
    <property type="entry name" value="ALDKETRDTASE"/>
</dbReference>
<evidence type="ECO:0000259" key="6">
    <source>
        <dbReference type="Pfam" id="PF00248"/>
    </source>
</evidence>
<evidence type="ECO:0000313" key="7">
    <source>
        <dbReference type="EMBL" id="KAF4353958.1"/>
    </source>
</evidence>
<gene>
    <name evidence="7" type="ORF">F8388_011126</name>
    <name evidence="8" type="ORF">G4B88_016420</name>
</gene>
<feature type="site" description="Lowers pKa of active site Tyr" evidence="5">
    <location>
        <position position="89"/>
    </location>
</feature>
<dbReference type="Proteomes" id="UP000525078">
    <property type="component" value="Unassembled WGS sequence"/>
</dbReference>
<sequence>MEKIIVPDLVIKSSSGGEVKIPVIGFGTAVFPPMELETKEAIIEAMKLGYRHFDTASVYLIEHVLGQAISEAISMGLIQSRAQLFITSKLWCGDAHHDRVIPAIQKTLKNLRMDYLDQYLIHWAVALKPSEPNFVFSRDDVIPLDIKSVWEKMEECQTLGLTKTIGVSNFSCKKLQTLLATAKIPPAFNQQRKLREFCKEKGILITAYSPLGGKGSIWGTNRVMENDVLKQIAEAKGKTVAQVCLRWAFEQGICFVMKSFNKKRMQENLDIFDWSLTPNELLLIDQIPQQRSYGGQHFCSSAQEFWDGEI</sequence>
<accession>A0A7J6FI93</accession>
<dbReference type="SUPFAM" id="SSF51430">
    <property type="entry name" value="NAD(P)-linked oxidoreductase"/>
    <property type="match status" value="1"/>
</dbReference>
<dbReference type="FunFam" id="3.20.20.100:FF:000013">
    <property type="entry name" value="NADPH-dependent codeinone reductase 1-1"/>
    <property type="match status" value="1"/>
</dbReference>
<dbReference type="EMBL" id="JAATIQ010000218">
    <property type="protein sequence ID" value="KAF4369480.1"/>
    <property type="molecule type" value="Genomic_DNA"/>
</dbReference>
<evidence type="ECO:0000313" key="10">
    <source>
        <dbReference type="Proteomes" id="UP000583929"/>
    </source>
</evidence>
<dbReference type="InterPro" id="IPR018170">
    <property type="entry name" value="Aldo/ket_reductase_CS"/>
</dbReference>
<evidence type="ECO:0000256" key="3">
    <source>
        <dbReference type="PIRSR" id="PIRSR000097-1"/>
    </source>
</evidence>
<name>A0A7J6FI93_CANSA</name>
<dbReference type="InterPro" id="IPR036812">
    <property type="entry name" value="NAD(P)_OxRdtase_dom_sf"/>
</dbReference>
<dbReference type="EMBL" id="JAATIP010000286">
    <property type="protein sequence ID" value="KAF4353958.1"/>
    <property type="molecule type" value="Genomic_DNA"/>
</dbReference>
<keyword evidence="2" id="KW-0521">NADP</keyword>
<evidence type="ECO:0000313" key="9">
    <source>
        <dbReference type="Proteomes" id="UP000525078"/>
    </source>
</evidence>
<dbReference type="CDD" id="cd19124">
    <property type="entry name" value="AKR_AKR4A_4B"/>
    <property type="match status" value="1"/>
</dbReference>
<proteinExistence type="inferred from homology"/>
<dbReference type="PROSITE" id="PS00798">
    <property type="entry name" value="ALDOKETO_REDUCTASE_1"/>
    <property type="match status" value="1"/>
</dbReference>
<keyword evidence="10" id="KW-1185">Reference proteome</keyword>
<evidence type="ECO:0000256" key="5">
    <source>
        <dbReference type="PIRSR" id="PIRSR000097-3"/>
    </source>
</evidence>
<dbReference type="PROSITE" id="PS00062">
    <property type="entry name" value="ALDOKETO_REDUCTASE_2"/>
    <property type="match status" value="1"/>
</dbReference>
<organism evidence="8 10">
    <name type="scientific">Cannabis sativa</name>
    <name type="common">Hemp</name>
    <name type="synonym">Marijuana</name>
    <dbReference type="NCBI Taxonomy" id="3483"/>
    <lineage>
        <taxon>Eukaryota</taxon>
        <taxon>Viridiplantae</taxon>
        <taxon>Streptophyta</taxon>
        <taxon>Embryophyta</taxon>
        <taxon>Tracheophyta</taxon>
        <taxon>Spermatophyta</taxon>
        <taxon>Magnoliopsida</taxon>
        <taxon>eudicotyledons</taxon>
        <taxon>Gunneridae</taxon>
        <taxon>Pentapetalae</taxon>
        <taxon>rosids</taxon>
        <taxon>fabids</taxon>
        <taxon>Rosales</taxon>
        <taxon>Cannabaceae</taxon>
        <taxon>Cannabis</taxon>
    </lineage>
</organism>
<reference evidence="9 10" key="1">
    <citation type="journal article" date="2020" name="bioRxiv">
        <title>Sequence and annotation of 42 cannabis genomes reveals extensive copy number variation in cannabinoid synthesis and pathogen resistance genes.</title>
        <authorList>
            <person name="Mckernan K.J."/>
            <person name="Helbert Y."/>
            <person name="Kane L.T."/>
            <person name="Ebling H."/>
            <person name="Zhang L."/>
            <person name="Liu B."/>
            <person name="Eaton Z."/>
            <person name="Mclaughlin S."/>
            <person name="Kingan S."/>
            <person name="Baybayan P."/>
            <person name="Concepcion G."/>
            <person name="Jordan M."/>
            <person name="Riva A."/>
            <person name="Barbazuk W."/>
            <person name="Harkins T."/>
        </authorList>
    </citation>
    <scope>NUCLEOTIDE SEQUENCE [LARGE SCALE GENOMIC DNA]</scope>
    <source>
        <strain evidence="9 10">cv. Jamaican Lion 4</strain>
        <strain evidence="8">Father</strain>
        <strain evidence="7">Mother</strain>
        <tissue evidence="8">Leaf</tissue>
    </source>
</reference>
<dbReference type="InterPro" id="IPR020471">
    <property type="entry name" value="AKR"/>
</dbReference>
<feature type="active site" description="Proton donor" evidence="3">
    <location>
        <position position="59"/>
    </location>
</feature>
<evidence type="ECO:0000313" key="8">
    <source>
        <dbReference type="EMBL" id="KAF4369480.1"/>
    </source>
</evidence>
<dbReference type="InterPro" id="IPR044497">
    <property type="entry name" value="AKR4A/B"/>
</dbReference>